<gene>
    <name evidence="2" type="ORF">KFE25_000373</name>
</gene>
<dbReference type="GO" id="GO:0005654">
    <property type="term" value="C:nucleoplasm"/>
    <property type="evidence" value="ECO:0007669"/>
    <property type="project" value="UniProtKB-ARBA"/>
</dbReference>
<dbReference type="InterPro" id="IPR007109">
    <property type="entry name" value="Brix"/>
</dbReference>
<dbReference type="EMBL" id="JAGTXO010000006">
    <property type="protein sequence ID" value="KAG8467057.1"/>
    <property type="molecule type" value="Genomic_DNA"/>
</dbReference>
<evidence type="ECO:0000313" key="2">
    <source>
        <dbReference type="EMBL" id="KAG8467057.1"/>
    </source>
</evidence>
<evidence type="ECO:0000313" key="3">
    <source>
        <dbReference type="Proteomes" id="UP000751190"/>
    </source>
</evidence>
<dbReference type="FunFam" id="3.40.50.10480:FF:000001">
    <property type="entry name" value="IMP4, U3 small nucleolar ribonucleoprotein"/>
    <property type="match status" value="1"/>
</dbReference>
<sequence>MLRRDVRLRREYLYRKSLEAKEQALLARKRQLKEALASDRPLPTELRKDGLALKQSLQLDDPDEHVSNVLDDEYASAGVADPRLLITTSHDPSSKLTQFLKELRLVFPNCHRMNRGGTSIKELVDVTKAEGFTDLLIVHETRGVPDGLVVAHMPHGPTAYFNLSNTILRHDIEGTVNMPEVFPHLIFENFSTPLGKRACTILKHLFPVPRADSTRVVTCMNRDDFISFRHHVFKKASHTAVELLELGPRFEMKLYQVKLGTPEQAHAENEWTLRPYMNTTKKRRML</sequence>
<proteinExistence type="predicted"/>
<comment type="caution">
    <text evidence="2">The sequence shown here is derived from an EMBL/GenBank/DDBJ whole genome shotgun (WGS) entry which is preliminary data.</text>
</comment>
<dbReference type="GO" id="GO:0042134">
    <property type="term" value="F:rRNA primary transcript binding"/>
    <property type="evidence" value="ECO:0007669"/>
    <property type="project" value="InterPro"/>
</dbReference>
<dbReference type="Pfam" id="PF04427">
    <property type="entry name" value="Brix"/>
    <property type="match status" value="1"/>
</dbReference>
<dbReference type="SMART" id="SM00879">
    <property type="entry name" value="Brix"/>
    <property type="match status" value="1"/>
</dbReference>
<dbReference type="GO" id="GO:0042274">
    <property type="term" value="P:ribosomal small subunit biogenesis"/>
    <property type="evidence" value="ECO:0007669"/>
    <property type="project" value="UniProtKB-ARBA"/>
</dbReference>
<dbReference type="AlphaFoldDB" id="A0A8J5XRG5"/>
<keyword evidence="3" id="KW-1185">Reference proteome</keyword>
<dbReference type="GO" id="GO:0034457">
    <property type="term" value="C:Mpp10 complex"/>
    <property type="evidence" value="ECO:0007669"/>
    <property type="project" value="UniProtKB-ARBA"/>
</dbReference>
<name>A0A8J5XRG5_DIALT</name>
<dbReference type="InterPro" id="IPR044281">
    <property type="entry name" value="IMP4/RPF1"/>
</dbReference>
<dbReference type="GO" id="GO:0030515">
    <property type="term" value="F:snoRNA binding"/>
    <property type="evidence" value="ECO:0007669"/>
    <property type="project" value="TreeGrafter"/>
</dbReference>
<accession>A0A8J5XRG5</accession>
<dbReference type="Gene3D" id="3.40.50.10480">
    <property type="entry name" value="Probable brix-domain ribosomal biogenesis protein"/>
    <property type="match status" value="1"/>
</dbReference>
<reference evidence="2" key="1">
    <citation type="submission" date="2021-05" db="EMBL/GenBank/DDBJ databases">
        <title>The genome of the haptophyte Pavlova lutheri (Diacronema luteri, Pavlovales) - a model for lipid biosynthesis in eukaryotic algae.</title>
        <authorList>
            <person name="Hulatt C.J."/>
            <person name="Posewitz M.C."/>
        </authorList>
    </citation>
    <scope>NUCLEOTIDE SEQUENCE</scope>
    <source>
        <strain evidence="2">NIVA-4/92</strain>
    </source>
</reference>
<organism evidence="2 3">
    <name type="scientific">Diacronema lutheri</name>
    <name type="common">Unicellular marine alga</name>
    <name type="synonym">Monochrysis lutheri</name>
    <dbReference type="NCBI Taxonomy" id="2081491"/>
    <lineage>
        <taxon>Eukaryota</taxon>
        <taxon>Haptista</taxon>
        <taxon>Haptophyta</taxon>
        <taxon>Pavlovophyceae</taxon>
        <taxon>Pavlovales</taxon>
        <taxon>Pavlovaceae</taxon>
        <taxon>Diacronema</taxon>
    </lineage>
</organism>
<dbReference type="SUPFAM" id="SSF52954">
    <property type="entry name" value="Class II aaRS ABD-related"/>
    <property type="match status" value="1"/>
</dbReference>
<evidence type="ECO:0000259" key="1">
    <source>
        <dbReference type="PROSITE" id="PS50833"/>
    </source>
</evidence>
<dbReference type="Proteomes" id="UP000751190">
    <property type="component" value="Unassembled WGS sequence"/>
</dbReference>
<dbReference type="PANTHER" id="PTHR22734">
    <property type="entry name" value="U3 SMALL NUCLEOLAR RIBONUCLEOPROTEIN PROTEIN IMP4"/>
    <property type="match status" value="1"/>
</dbReference>
<dbReference type="OrthoDB" id="10253204at2759"/>
<dbReference type="GO" id="GO:0006364">
    <property type="term" value="P:rRNA processing"/>
    <property type="evidence" value="ECO:0007669"/>
    <property type="project" value="InterPro"/>
</dbReference>
<dbReference type="GO" id="GO:0032040">
    <property type="term" value="C:small-subunit processome"/>
    <property type="evidence" value="ECO:0007669"/>
    <property type="project" value="TreeGrafter"/>
</dbReference>
<dbReference type="PANTHER" id="PTHR22734:SF2">
    <property type="entry name" value="U3 SMALL NUCLEOLAR RIBONUCLEOPROTEIN PROTEIN IMP4"/>
    <property type="match status" value="1"/>
</dbReference>
<feature type="domain" description="Brix" evidence="1">
    <location>
        <begin position="82"/>
        <end position="263"/>
    </location>
</feature>
<dbReference type="PROSITE" id="PS50833">
    <property type="entry name" value="BRIX"/>
    <property type="match status" value="1"/>
</dbReference>
<protein>
    <recommendedName>
        <fullName evidence="1">Brix domain-containing protein</fullName>
    </recommendedName>
</protein>
<dbReference type="OMA" id="IGTMSEQ"/>